<dbReference type="FunFam" id="1.10.418.10:FF:000024">
    <property type="entry name" value="Hook homolog 3 (Drosophila)"/>
    <property type="match status" value="1"/>
</dbReference>
<evidence type="ECO:0000256" key="12">
    <source>
        <dbReference type="ARBA" id="ARBA00055855"/>
    </source>
</evidence>
<reference evidence="17" key="2">
    <citation type="submission" date="2018-07" db="EMBL/GenBank/DDBJ databases">
        <authorList>
            <person name="Quirk P.G."/>
            <person name="Krulwich T.A."/>
        </authorList>
    </citation>
    <scope>NUCLEOTIDE SEQUENCE</scope>
</reference>
<keyword evidence="11" id="KW-0206">Cytoskeleton</keyword>
<keyword evidence="6" id="KW-0963">Cytoplasm</keyword>
<evidence type="ECO:0000256" key="10">
    <source>
        <dbReference type="ARBA" id="ARBA00023054"/>
    </source>
</evidence>
<dbReference type="InterPro" id="IPR036872">
    <property type="entry name" value="CH_dom_sf"/>
</dbReference>
<evidence type="ECO:0000313" key="17">
    <source>
        <dbReference type="EMBL" id="SSX27469.1"/>
    </source>
</evidence>
<dbReference type="Pfam" id="PF19047">
    <property type="entry name" value="HOOK_N"/>
    <property type="match status" value="1"/>
</dbReference>
<evidence type="ECO:0000256" key="11">
    <source>
        <dbReference type="ARBA" id="ARBA00023212"/>
    </source>
</evidence>
<comment type="similarity">
    <text evidence="3">Belongs to the hook family.</text>
</comment>
<dbReference type="GO" id="GO:0051959">
    <property type="term" value="F:dynein light intermediate chain binding"/>
    <property type="evidence" value="ECO:0007669"/>
    <property type="project" value="TreeGrafter"/>
</dbReference>
<comment type="function">
    <text evidence="12">Involved in endocytic trafficking. Probably acts as a cytoskeletal linker protein that tethers endosome vesicles to the cytoskeleton.</text>
</comment>
<keyword evidence="8" id="KW-0493">Microtubule</keyword>
<gene>
    <name evidence="17" type="primary">CSON014562</name>
</gene>
<dbReference type="GO" id="GO:0030705">
    <property type="term" value="P:cytoskeleton-dependent intracellular transport"/>
    <property type="evidence" value="ECO:0007669"/>
    <property type="project" value="InterPro"/>
</dbReference>
<comment type="subunit">
    <text evidence="4">Homodimer. Interacts with microtubules via its N-terminus.</text>
</comment>
<dbReference type="GO" id="GO:0005768">
    <property type="term" value="C:endosome"/>
    <property type="evidence" value="ECO:0007669"/>
    <property type="project" value="UniProtKB-SubCell"/>
</dbReference>
<dbReference type="Pfam" id="PF05622">
    <property type="entry name" value="HOOK"/>
    <property type="match status" value="2"/>
</dbReference>
<evidence type="ECO:0000256" key="14">
    <source>
        <dbReference type="SAM" id="MobiDB-lite"/>
    </source>
</evidence>
<evidence type="ECO:0000256" key="9">
    <source>
        <dbReference type="ARBA" id="ARBA00022753"/>
    </source>
</evidence>
<evidence type="ECO:0000259" key="15">
    <source>
        <dbReference type="PROSITE" id="PS50021"/>
    </source>
</evidence>
<feature type="coiled-coil region" evidence="13">
    <location>
        <begin position="194"/>
        <end position="355"/>
    </location>
</feature>
<keyword evidence="7" id="KW-0254">Endocytosis</keyword>
<dbReference type="SUPFAM" id="SSF116907">
    <property type="entry name" value="Hook domain"/>
    <property type="match status" value="1"/>
</dbReference>
<sequence length="654" mass="74751">MQQENRDMYDCLIDWLKIVNGNDEKEFSPQYLSNGFIFAKTLNQIDPHYFSDDKLVSKIKQDVDTNWRLKVSNLRKVVDALLNYYIDMVGLLNISDGLKPDIAKIGEKNDKSEIGKLVQLILGCAVNCMEKEKYITQIMELEEDLQRNIMKAIQSIEYIWQNVTPPRSLPVDMKALTDERDTLAQRCHESDLTISTLLEEKSTLLQEIQKLQQLVDRLENPQTVIGDDGTSIGPIQAGSARYNELRKQCAELKDDLLQAETAKDDLKMKCIQQEKEIILLQAKIEDLQHQGDEVSALKDEIDALRETNEKVKIYEQQLAVYKKKMDDFNDMKKQIKLLEERSAEYLKQNMQYEDDAKKYSGIKGQVDLYKKEIDDLHTKIDSQMTKITKYEYDLNIYQSKLSALQREKENFLAEKEQLLEQLDELRCNPNSDVLTGNTVSSELLSSPGLKEKMARLEAENKALRASSGGQTALADLLHDANQRAEKLREQLKEANQKILVLEETDTKPDVESESKHLKQTEKDVKESQVAALSNKVTNLEATLAEKIQELANNEARYKKLLEKAKEVIKSMDPTVPANEDPHLDKAGAADDSHAPMTQLEERLIVTAYYNLGLQCQRDAVDTRLALLNSPGQSFLARQRQPAPRKPLSMNLNKK</sequence>
<evidence type="ECO:0000256" key="5">
    <source>
        <dbReference type="ARBA" id="ARBA00018971"/>
    </source>
</evidence>
<feature type="coiled-coil region" evidence="13">
    <location>
        <begin position="387"/>
        <end position="570"/>
    </location>
</feature>
<keyword evidence="9" id="KW-0967">Endosome</keyword>
<dbReference type="VEuPathDB" id="VectorBase:CSON014562"/>
<feature type="domain" description="Calponin-homology (CH)" evidence="15">
    <location>
        <begin position="6"/>
        <end position="125"/>
    </location>
</feature>
<reference evidence="16" key="1">
    <citation type="submission" date="2018-04" db="EMBL/GenBank/DDBJ databases">
        <authorList>
            <person name="Go L.Y."/>
            <person name="Mitchell J.A."/>
        </authorList>
    </citation>
    <scope>NUCLEOTIDE SEQUENCE</scope>
    <source>
        <tissue evidence="16">Whole organism</tissue>
    </source>
</reference>
<dbReference type="OMA" id="TYKKQVQ"/>
<dbReference type="GO" id="GO:0031122">
    <property type="term" value="P:cytoplasmic microtubule organization"/>
    <property type="evidence" value="ECO:0007669"/>
    <property type="project" value="InterPro"/>
</dbReference>
<evidence type="ECO:0000256" key="8">
    <source>
        <dbReference type="ARBA" id="ARBA00022701"/>
    </source>
</evidence>
<feature type="region of interest" description="Disordered" evidence="14">
    <location>
        <begin position="573"/>
        <end position="592"/>
    </location>
</feature>
<dbReference type="SUPFAM" id="SSF90250">
    <property type="entry name" value="Troponin coil-coiled subunits"/>
    <property type="match status" value="1"/>
</dbReference>
<evidence type="ECO:0000256" key="3">
    <source>
        <dbReference type="ARBA" id="ARBA00006946"/>
    </source>
</evidence>
<organism evidence="17">
    <name type="scientific">Culicoides sonorensis</name>
    <name type="common">Biting midge</name>
    <dbReference type="NCBI Taxonomy" id="179676"/>
    <lineage>
        <taxon>Eukaryota</taxon>
        <taxon>Metazoa</taxon>
        <taxon>Ecdysozoa</taxon>
        <taxon>Arthropoda</taxon>
        <taxon>Hexapoda</taxon>
        <taxon>Insecta</taxon>
        <taxon>Pterygota</taxon>
        <taxon>Neoptera</taxon>
        <taxon>Endopterygota</taxon>
        <taxon>Diptera</taxon>
        <taxon>Nematocera</taxon>
        <taxon>Chironomoidea</taxon>
        <taxon>Ceratopogonidae</taxon>
        <taxon>Ceratopogoninae</taxon>
        <taxon>Culicoides</taxon>
        <taxon>Monoculicoides</taxon>
    </lineage>
</organism>
<dbReference type="GO" id="GO:0006897">
    <property type="term" value="P:endocytosis"/>
    <property type="evidence" value="ECO:0007669"/>
    <property type="project" value="UniProtKB-KW"/>
</dbReference>
<dbReference type="InterPro" id="IPR008636">
    <property type="entry name" value="Hook_C"/>
</dbReference>
<dbReference type="InterPro" id="IPR043936">
    <property type="entry name" value="HOOK_N"/>
</dbReference>
<proteinExistence type="inferred from homology"/>
<feature type="compositionally biased region" description="Basic and acidic residues" evidence="14">
    <location>
        <begin position="579"/>
        <end position="592"/>
    </location>
</feature>
<evidence type="ECO:0000256" key="2">
    <source>
        <dbReference type="ARBA" id="ARBA00004245"/>
    </source>
</evidence>
<dbReference type="EMBL" id="UFQS01000833">
    <property type="protein sequence ID" value="SSX07126.1"/>
    <property type="molecule type" value="Genomic_DNA"/>
</dbReference>
<accession>A0A336MEW5</accession>
<keyword evidence="10 13" id="KW-0175">Coiled coil</keyword>
<comment type="subcellular location">
    <subcellularLocation>
        <location evidence="2">Cytoplasm</location>
        <location evidence="2">Cytoskeleton</location>
    </subcellularLocation>
    <subcellularLocation>
        <location evidence="1">Endosome</location>
    </subcellularLocation>
</comment>
<feature type="region of interest" description="Disordered" evidence="14">
    <location>
        <begin position="634"/>
        <end position="654"/>
    </location>
</feature>
<dbReference type="AlphaFoldDB" id="A0A336MEW5"/>
<protein>
    <recommendedName>
        <fullName evidence="5">Protein hook</fullName>
    </recommendedName>
</protein>
<dbReference type="GO" id="GO:0005813">
    <property type="term" value="C:centrosome"/>
    <property type="evidence" value="ECO:0007669"/>
    <property type="project" value="TreeGrafter"/>
</dbReference>
<name>A0A336MEW5_CULSO</name>
<dbReference type="EMBL" id="UFQT01000833">
    <property type="protein sequence ID" value="SSX27469.1"/>
    <property type="molecule type" value="Genomic_DNA"/>
</dbReference>
<dbReference type="InterPro" id="IPR038077">
    <property type="entry name" value="Troponin_sf"/>
</dbReference>
<dbReference type="PROSITE" id="PS50021">
    <property type="entry name" value="CH"/>
    <property type="match status" value="1"/>
</dbReference>
<dbReference type="InterPro" id="IPR001715">
    <property type="entry name" value="CH_dom"/>
</dbReference>
<dbReference type="Gene3D" id="1.10.418.10">
    <property type="entry name" value="Calponin-like domain"/>
    <property type="match status" value="1"/>
</dbReference>
<evidence type="ECO:0000256" key="1">
    <source>
        <dbReference type="ARBA" id="ARBA00004177"/>
    </source>
</evidence>
<evidence type="ECO:0000313" key="16">
    <source>
        <dbReference type="EMBL" id="SSX07126.1"/>
    </source>
</evidence>
<dbReference type="GO" id="GO:0008017">
    <property type="term" value="F:microtubule binding"/>
    <property type="evidence" value="ECO:0007669"/>
    <property type="project" value="InterPro"/>
</dbReference>
<dbReference type="PANTHER" id="PTHR18947">
    <property type="entry name" value="HOOK PROTEINS"/>
    <property type="match status" value="1"/>
</dbReference>
<evidence type="ECO:0000256" key="4">
    <source>
        <dbReference type="ARBA" id="ARBA00011241"/>
    </source>
</evidence>
<dbReference type="PANTHER" id="PTHR18947:SF39">
    <property type="entry name" value="PROTEIN HOOK"/>
    <property type="match status" value="1"/>
</dbReference>
<evidence type="ECO:0000256" key="6">
    <source>
        <dbReference type="ARBA" id="ARBA00022490"/>
    </source>
</evidence>
<evidence type="ECO:0000256" key="7">
    <source>
        <dbReference type="ARBA" id="ARBA00022583"/>
    </source>
</evidence>
<evidence type="ECO:0000256" key="13">
    <source>
        <dbReference type="SAM" id="Coils"/>
    </source>
</evidence>
<dbReference type="GO" id="GO:0005874">
    <property type="term" value="C:microtubule"/>
    <property type="evidence" value="ECO:0007669"/>
    <property type="project" value="UniProtKB-KW"/>
</dbReference>